<dbReference type="Gene3D" id="3.40.50.720">
    <property type="entry name" value="NAD(P)-binding Rossmann-like Domain"/>
    <property type="match status" value="1"/>
</dbReference>
<dbReference type="SUPFAM" id="SSF51735">
    <property type="entry name" value="NAD(P)-binding Rossmann-fold domains"/>
    <property type="match status" value="1"/>
</dbReference>
<evidence type="ECO:0000256" key="3">
    <source>
        <dbReference type="RuleBase" id="RU000363"/>
    </source>
</evidence>
<dbReference type="InterPro" id="IPR036291">
    <property type="entry name" value="NAD(P)-bd_dom_sf"/>
</dbReference>
<name>A0A0L7LJP6_OPEBR</name>
<keyword evidence="5" id="KW-1185">Reference proteome</keyword>
<organism evidence="4 5">
    <name type="scientific">Operophtera brumata</name>
    <name type="common">Winter moth</name>
    <name type="synonym">Phalaena brumata</name>
    <dbReference type="NCBI Taxonomy" id="104452"/>
    <lineage>
        <taxon>Eukaryota</taxon>
        <taxon>Metazoa</taxon>
        <taxon>Ecdysozoa</taxon>
        <taxon>Arthropoda</taxon>
        <taxon>Hexapoda</taxon>
        <taxon>Insecta</taxon>
        <taxon>Pterygota</taxon>
        <taxon>Neoptera</taxon>
        <taxon>Endopterygota</taxon>
        <taxon>Lepidoptera</taxon>
        <taxon>Glossata</taxon>
        <taxon>Ditrysia</taxon>
        <taxon>Geometroidea</taxon>
        <taxon>Geometridae</taxon>
        <taxon>Larentiinae</taxon>
        <taxon>Operophtera</taxon>
    </lineage>
</organism>
<gene>
    <name evidence="4" type="ORF">OBRU01_07304</name>
</gene>
<keyword evidence="2" id="KW-0560">Oxidoreductase</keyword>
<evidence type="ECO:0000256" key="1">
    <source>
        <dbReference type="ARBA" id="ARBA00006484"/>
    </source>
</evidence>
<reference evidence="4 5" key="1">
    <citation type="journal article" date="2015" name="Genome Biol. Evol.">
        <title>The genome of winter moth (Operophtera brumata) provides a genomic perspective on sexual dimorphism and phenology.</title>
        <authorList>
            <person name="Derks M.F."/>
            <person name="Smit S."/>
            <person name="Salis L."/>
            <person name="Schijlen E."/>
            <person name="Bossers A."/>
            <person name="Mateman C."/>
            <person name="Pijl A.S."/>
            <person name="de Ridder D."/>
            <person name="Groenen M.A."/>
            <person name="Visser M.E."/>
            <person name="Megens H.J."/>
        </authorList>
    </citation>
    <scope>NUCLEOTIDE SEQUENCE [LARGE SCALE GENOMIC DNA]</scope>
    <source>
        <strain evidence="4">WM2013NL</strain>
        <tissue evidence="4">Head and thorax</tissue>
    </source>
</reference>
<sequence length="250" mass="27781">MERSLKNTVAVITGGAEGIGYEITAKFLEQQAKTVIVLDNNEEKGAAAVVDLNSKYGDGKAVFIKCDVTKDLDDVSKKIFETYSQVDVLVNNAGTVDEKSARKTIELNSIALMEWSMKFWEHMRKDKGGLGGTILNIGSIYSFAIDPYVVFYKASKFAVQGFTTSLGHADNYKKFGVRLIIICPGFTYSALTDRQLCWDEHKEDFAKFVKNEIWQNAEEVGKAAVAVFQKGHSGSSWKIVVLMQLQVSTY</sequence>
<dbReference type="GO" id="GO:0005737">
    <property type="term" value="C:cytoplasm"/>
    <property type="evidence" value="ECO:0007669"/>
    <property type="project" value="TreeGrafter"/>
</dbReference>
<evidence type="ECO:0000313" key="5">
    <source>
        <dbReference type="Proteomes" id="UP000037510"/>
    </source>
</evidence>
<dbReference type="PANTHER" id="PTHR44229">
    <property type="entry name" value="15-HYDROXYPROSTAGLANDIN DEHYDROGENASE [NAD(+)]"/>
    <property type="match status" value="1"/>
</dbReference>
<comment type="similarity">
    <text evidence="1 3">Belongs to the short-chain dehydrogenases/reductases (SDR) family.</text>
</comment>
<dbReference type="PRINTS" id="PR00080">
    <property type="entry name" value="SDRFAMILY"/>
</dbReference>
<proteinExistence type="inferred from homology"/>
<dbReference type="InterPro" id="IPR002347">
    <property type="entry name" value="SDR_fam"/>
</dbReference>
<dbReference type="PRINTS" id="PR00081">
    <property type="entry name" value="GDHRDH"/>
</dbReference>
<protein>
    <submittedName>
        <fullName evidence="4">Alcohol dehydrogenase</fullName>
    </submittedName>
</protein>
<comment type="caution">
    <text evidence="4">The sequence shown here is derived from an EMBL/GenBank/DDBJ whole genome shotgun (WGS) entry which is preliminary data.</text>
</comment>
<dbReference type="AlphaFoldDB" id="A0A0L7LJP6"/>
<dbReference type="Proteomes" id="UP000037510">
    <property type="component" value="Unassembled WGS sequence"/>
</dbReference>
<evidence type="ECO:0000256" key="2">
    <source>
        <dbReference type="ARBA" id="ARBA00023002"/>
    </source>
</evidence>
<accession>A0A0L7LJP6</accession>
<dbReference type="Pfam" id="PF00106">
    <property type="entry name" value="adh_short"/>
    <property type="match status" value="1"/>
</dbReference>
<evidence type="ECO:0000313" key="4">
    <source>
        <dbReference type="EMBL" id="KOB75589.1"/>
    </source>
</evidence>
<dbReference type="EMBL" id="JTDY01000876">
    <property type="protein sequence ID" value="KOB75589.1"/>
    <property type="molecule type" value="Genomic_DNA"/>
</dbReference>
<dbReference type="PANTHER" id="PTHR44229:SF8">
    <property type="entry name" value="ALCOHOL DEHYDROGENASE-RELATED"/>
    <property type="match status" value="1"/>
</dbReference>
<dbReference type="GO" id="GO:0016616">
    <property type="term" value="F:oxidoreductase activity, acting on the CH-OH group of donors, NAD or NADP as acceptor"/>
    <property type="evidence" value="ECO:0007669"/>
    <property type="project" value="TreeGrafter"/>
</dbReference>
<dbReference type="STRING" id="104452.A0A0L7LJP6"/>